<accession>A0A1Y3BLU6</accession>
<gene>
    <name evidence="1" type="ORF">BLA29_014407</name>
</gene>
<name>A0A1Y3BLU6_EURMA</name>
<dbReference type="AlphaFoldDB" id="A0A1Y3BLU6"/>
<comment type="caution">
    <text evidence="1">The sequence shown here is derived from an EMBL/GenBank/DDBJ whole genome shotgun (WGS) entry which is preliminary data.</text>
</comment>
<keyword evidence="2" id="KW-1185">Reference proteome</keyword>
<organism evidence="1 2">
    <name type="scientific">Euroglyphus maynei</name>
    <name type="common">Mayne's house dust mite</name>
    <dbReference type="NCBI Taxonomy" id="6958"/>
    <lineage>
        <taxon>Eukaryota</taxon>
        <taxon>Metazoa</taxon>
        <taxon>Ecdysozoa</taxon>
        <taxon>Arthropoda</taxon>
        <taxon>Chelicerata</taxon>
        <taxon>Arachnida</taxon>
        <taxon>Acari</taxon>
        <taxon>Acariformes</taxon>
        <taxon>Sarcoptiformes</taxon>
        <taxon>Astigmata</taxon>
        <taxon>Psoroptidia</taxon>
        <taxon>Analgoidea</taxon>
        <taxon>Pyroglyphidae</taxon>
        <taxon>Pyroglyphinae</taxon>
        <taxon>Euroglyphus</taxon>
    </lineage>
</organism>
<feature type="non-terminal residue" evidence="1">
    <location>
        <position position="57"/>
    </location>
</feature>
<sequence>MTAMDTVAKLVEKCQQNEITLLSQKDSSLDEIIRESFPTLYDCMEYADDDIRALNQL</sequence>
<proteinExistence type="predicted"/>
<evidence type="ECO:0000313" key="2">
    <source>
        <dbReference type="Proteomes" id="UP000194236"/>
    </source>
</evidence>
<dbReference type="Proteomes" id="UP000194236">
    <property type="component" value="Unassembled WGS sequence"/>
</dbReference>
<reference evidence="1 2" key="1">
    <citation type="submission" date="2017-03" db="EMBL/GenBank/DDBJ databases">
        <title>Genome Survey of Euroglyphus maynei.</title>
        <authorList>
            <person name="Arlian L.G."/>
            <person name="Morgan M.S."/>
            <person name="Rider S.D."/>
        </authorList>
    </citation>
    <scope>NUCLEOTIDE SEQUENCE [LARGE SCALE GENOMIC DNA]</scope>
    <source>
        <strain evidence="1">Arlian Lab</strain>
        <tissue evidence="1">Whole body</tissue>
    </source>
</reference>
<evidence type="ECO:0000313" key="1">
    <source>
        <dbReference type="EMBL" id="OTF80783.1"/>
    </source>
</evidence>
<dbReference type="EMBL" id="MUJZ01016565">
    <property type="protein sequence ID" value="OTF80783.1"/>
    <property type="molecule type" value="Genomic_DNA"/>
</dbReference>
<protein>
    <submittedName>
        <fullName evidence="1">Uncharacterized protein</fullName>
    </submittedName>
</protein>